<comment type="caution">
    <text evidence="1">The sequence shown here is derived from an EMBL/GenBank/DDBJ whole genome shotgun (WGS) entry which is preliminary data.</text>
</comment>
<name>A0ABW1X0Q2_9ACTN</name>
<organism evidence="1 2">
    <name type="scientific">Luteococcus sanguinis</name>
    <dbReference type="NCBI Taxonomy" id="174038"/>
    <lineage>
        <taxon>Bacteria</taxon>
        <taxon>Bacillati</taxon>
        <taxon>Actinomycetota</taxon>
        <taxon>Actinomycetes</taxon>
        <taxon>Propionibacteriales</taxon>
        <taxon>Propionibacteriaceae</taxon>
        <taxon>Luteococcus</taxon>
    </lineage>
</organism>
<accession>A0ABW1X0Q2</accession>
<dbReference type="RefSeq" id="WP_343884739.1">
    <property type="nucleotide sequence ID" value="NZ_BAAAKI010000003.1"/>
</dbReference>
<evidence type="ECO:0000313" key="2">
    <source>
        <dbReference type="Proteomes" id="UP001596266"/>
    </source>
</evidence>
<proteinExistence type="predicted"/>
<dbReference type="Proteomes" id="UP001596266">
    <property type="component" value="Unassembled WGS sequence"/>
</dbReference>
<protein>
    <submittedName>
        <fullName evidence="1">Uncharacterized protein</fullName>
    </submittedName>
</protein>
<dbReference type="EMBL" id="JBHSUA010000018">
    <property type="protein sequence ID" value="MFC6397065.1"/>
    <property type="molecule type" value="Genomic_DNA"/>
</dbReference>
<sequence>MPLFRRNRPDTATTDGLAEVLGHEPRVLGWGSGPRVRVVALPEGFAWQVGEDPWRVVAWEQVRTGGWKQESSQMWWRLVDGSSEQLMLDEENTFPTVFRDRVQASIAFQRRIELSGGEAVVVAARRAPAATETKLVWDVMPLGGASLDDPAVRSEVDDALAELKADYDI</sequence>
<gene>
    <name evidence="1" type="ORF">ACFP57_08760</name>
</gene>
<reference evidence="2" key="1">
    <citation type="journal article" date="2019" name="Int. J. Syst. Evol. Microbiol.">
        <title>The Global Catalogue of Microorganisms (GCM) 10K type strain sequencing project: providing services to taxonomists for standard genome sequencing and annotation.</title>
        <authorList>
            <consortium name="The Broad Institute Genomics Platform"/>
            <consortium name="The Broad Institute Genome Sequencing Center for Infectious Disease"/>
            <person name="Wu L."/>
            <person name="Ma J."/>
        </authorList>
    </citation>
    <scope>NUCLEOTIDE SEQUENCE [LARGE SCALE GENOMIC DNA]</scope>
    <source>
        <strain evidence="2">CGMCC 1.15277</strain>
    </source>
</reference>
<evidence type="ECO:0000313" key="1">
    <source>
        <dbReference type="EMBL" id="MFC6397065.1"/>
    </source>
</evidence>
<keyword evidence="2" id="KW-1185">Reference proteome</keyword>